<evidence type="ECO:0000256" key="6">
    <source>
        <dbReference type="ARBA" id="ARBA00023163"/>
    </source>
</evidence>
<dbReference type="Pfam" id="PF04218">
    <property type="entry name" value="CENP-B_N"/>
    <property type="match status" value="1"/>
</dbReference>
<dbReference type="GO" id="GO:0005730">
    <property type="term" value="C:nucleolus"/>
    <property type="evidence" value="ECO:0007669"/>
    <property type="project" value="EnsemblMetazoa"/>
</dbReference>
<feature type="region of interest" description="Disordered" evidence="8">
    <location>
        <begin position="205"/>
        <end position="273"/>
    </location>
</feature>
<dbReference type="InParanoid" id="B4MS43"/>
<accession>B4MS43</accession>
<dbReference type="SUPFAM" id="SSF46689">
    <property type="entry name" value="Homeodomain-like"/>
    <property type="match status" value="1"/>
</dbReference>
<dbReference type="FunCoup" id="B4MS43">
    <property type="interactions" value="42"/>
</dbReference>
<feature type="domain" description="HTH psq-type" evidence="9">
    <location>
        <begin position="7"/>
        <end position="58"/>
    </location>
</feature>
<dbReference type="EMBL" id="CH963850">
    <property type="protein sequence ID" value="EDW74932.2"/>
    <property type="molecule type" value="Genomic_DNA"/>
</dbReference>
<evidence type="ECO:0000256" key="5">
    <source>
        <dbReference type="ARBA" id="ARBA00023125"/>
    </source>
</evidence>
<evidence type="ECO:0000256" key="7">
    <source>
        <dbReference type="PROSITE-ProRule" id="PRU00320"/>
    </source>
</evidence>
<comment type="subcellular location">
    <subcellularLocation>
        <location evidence="1 7">Nucleus</location>
    </subcellularLocation>
</comment>
<dbReference type="InterPro" id="IPR007889">
    <property type="entry name" value="HTH_Psq"/>
</dbReference>
<evidence type="ECO:0000313" key="10">
    <source>
        <dbReference type="EMBL" id="EDW74932.2"/>
    </source>
</evidence>
<gene>
    <name evidence="10" type="primary">Dwil\GK15635</name>
    <name evidence="10" type="ORF">Dwil_GK15635</name>
</gene>
<feature type="compositionally biased region" description="Low complexity" evidence="8">
    <location>
        <begin position="220"/>
        <end position="235"/>
    </location>
</feature>
<dbReference type="Proteomes" id="UP000007798">
    <property type="component" value="Unassembled WGS sequence"/>
</dbReference>
<proteinExistence type="predicted"/>
<dbReference type="GO" id="GO:0003677">
    <property type="term" value="F:DNA binding"/>
    <property type="evidence" value="ECO:0007669"/>
    <property type="project" value="UniProtKB-UniRule"/>
</dbReference>
<dbReference type="Gene3D" id="1.10.10.10">
    <property type="entry name" value="Winged helix-like DNA-binding domain superfamily/Winged helix DNA-binding domain"/>
    <property type="match status" value="1"/>
</dbReference>
<keyword evidence="7" id="KW-0539">Nucleus</keyword>
<evidence type="ECO:0000256" key="4">
    <source>
        <dbReference type="ARBA" id="ARBA00023015"/>
    </source>
</evidence>
<dbReference type="PANTHER" id="PTHR33215:SF13">
    <property type="entry name" value="PROTEIN DISTAL ANTENNA"/>
    <property type="match status" value="1"/>
</dbReference>
<keyword evidence="2" id="KW-0217">Developmental protein</keyword>
<dbReference type="PROSITE" id="PS50960">
    <property type="entry name" value="HTH_PSQ"/>
    <property type="match status" value="1"/>
</dbReference>
<evidence type="ECO:0000256" key="2">
    <source>
        <dbReference type="ARBA" id="ARBA00022473"/>
    </source>
</evidence>
<evidence type="ECO:0000256" key="1">
    <source>
        <dbReference type="ARBA" id="ARBA00004123"/>
    </source>
</evidence>
<keyword evidence="4" id="KW-0805">Transcription regulation</keyword>
<dbReference type="PANTHER" id="PTHR33215">
    <property type="entry name" value="PROTEIN DISTAL ANTENNA"/>
    <property type="match status" value="1"/>
</dbReference>
<keyword evidence="5 7" id="KW-0238">DNA-binding</keyword>
<dbReference type="InterPro" id="IPR036388">
    <property type="entry name" value="WH-like_DNA-bd_sf"/>
</dbReference>
<feature type="DNA-binding region" description="H-T-H motif" evidence="7">
    <location>
        <begin position="34"/>
        <end position="54"/>
    </location>
</feature>
<evidence type="ECO:0000259" key="9">
    <source>
        <dbReference type="PROSITE" id="PS50960"/>
    </source>
</evidence>
<dbReference type="InterPro" id="IPR051839">
    <property type="entry name" value="RD_transcriptional_regulator"/>
</dbReference>
<dbReference type="SMR" id="B4MS43"/>
<dbReference type="HOGENOM" id="CLU_1125541_0_0_1"/>
<sequence length="273" mass="29599">MEKGGVPRGKRPRVQVSLDDKERAIARIRNGETKAGISRELGVPESTVRGWVKRAEQRIARDAIEGNTTILTLDTSTTTSAASAIPSTGAAITQPLVLHNLKLAKKRTVDGLIIPNAAPTLLTNLQLPLMTMPMISSEQTTLESSLNQNGWLHIFNAGILSFTCIATAAYMQANSRGMSEHLSMWQIINDYVDEAGRIVANNNGQYVEPMPSSPMHKTNTISTTSQTTTSSSSSTANAQMMQMKLKRKSMVPRLHITAEDDEDGSGTGTEMET</sequence>
<dbReference type="OrthoDB" id="6624814at2759"/>
<keyword evidence="3" id="KW-0597">Phosphoprotein</keyword>
<dbReference type="KEGG" id="dwi:6641032"/>
<keyword evidence="11" id="KW-1185">Reference proteome</keyword>
<dbReference type="GO" id="GO:0005705">
    <property type="term" value="C:polytene chromosome interband"/>
    <property type="evidence" value="ECO:0007669"/>
    <property type="project" value="EnsemblMetazoa"/>
</dbReference>
<keyword evidence="6" id="KW-0804">Transcription</keyword>
<dbReference type="GO" id="GO:0006357">
    <property type="term" value="P:regulation of transcription by RNA polymerase II"/>
    <property type="evidence" value="ECO:0007669"/>
    <property type="project" value="EnsemblMetazoa"/>
</dbReference>
<evidence type="ECO:0000313" key="11">
    <source>
        <dbReference type="Proteomes" id="UP000007798"/>
    </source>
</evidence>
<dbReference type="AlphaFoldDB" id="B4MS43"/>
<evidence type="ECO:0000256" key="3">
    <source>
        <dbReference type="ARBA" id="ARBA00022553"/>
    </source>
</evidence>
<reference evidence="10 11" key="1">
    <citation type="journal article" date="2007" name="Nature">
        <title>Evolution of genes and genomes on the Drosophila phylogeny.</title>
        <authorList>
            <consortium name="Drosophila 12 Genomes Consortium"/>
            <person name="Clark A.G."/>
            <person name="Eisen M.B."/>
            <person name="Smith D.R."/>
            <person name="Bergman C.M."/>
            <person name="Oliver B."/>
            <person name="Markow T.A."/>
            <person name="Kaufman T.C."/>
            <person name="Kellis M."/>
            <person name="Gelbart W."/>
            <person name="Iyer V.N."/>
            <person name="Pollard D.A."/>
            <person name="Sackton T.B."/>
            <person name="Larracuente A.M."/>
            <person name="Singh N.D."/>
            <person name="Abad J.P."/>
            <person name="Abt D.N."/>
            <person name="Adryan B."/>
            <person name="Aguade M."/>
            <person name="Akashi H."/>
            <person name="Anderson W.W."/>
            <person name="Aquadro C.F."/>
            <person name="Ardell D.H."/>
            <person name="Arguello R."/>
            <person name="Artieri C.G."/>
            <person name="Barbash D.A."/>
            <person name="Barker D."/>
            <person name="Barsanti P."/>
            <person name="Batterham P."/>
            <person name="Batzoglou S."/>
            <person name="Begun D."/>
            <person name="Bhutkar A."/>
            <person name="Blanco E."/>
            <person name="Bosak S.A."/>
            <person name="Bradley R.K."/>
            <person name="Brand A.D."/>
            <person name="Brent M.R."/>
            <person name="Brooks A.N."/>
            <person name="Brown R.H."/>
            <person name="Butlin R.K."/>
            <person name="Caggese C."/>
            <person name="Calvi B.R."/>
            <person name="Bernardo de Carvalho A."/>
            <person name="Caspi A."/>
            <person name="Castrezana S."/>
            <person name="Celniker S.E."/>
            <person name="Chang J.L."/>
            <person name="Chapple C."/>
            <person name="Chatterji S."/>
            <person name="Chinwalla A."/>
            <person name="Civetta A."/>
            <person name="Clifton S.W."/>
            <person name="Comeron J.M."/>
            <person name="Costello J.C."/>
            <person name="Coyne J.A."/>
            <person name="Daub J."/>
            <person name="David R.G."/>
            <person name="Delcher A.L."/>
            <person name="Delehaunty K."/>
            <person name="Do C.B."/>
            <person name="Ebling H."/>
            <person name="Edwards K."/>
            <person name="Eickbush T."/>
            <person name="Evans J.D."/>
            <person name="Filipski A."/>
            <person name="Findeiss S."/>
            <person name="Freyhult E."/>
            <person name="Fulton L."/>
            <person name="Fulton R."/>
            <person name="Garcia A.C."/>
            <person name="Gardiner A."/>
            <person name="Garfield D.A."/>
            <person name="Garvin B.E."/>
            <person name="Gibson G."/>
            <person name="Gilbert D."/>
            <person name="Gnerre S."/>
            <person name="Godfrey J."/>
            <person name="Good R."/>
            <person name="Gotea V."/>
            <person name="Gravely B."/>
            <person name="Greenberg A.J."/>
            <person name="Griffiths-Jones S."/>
            <person name="Gross S."/>
            <person name="Guigo R."/>
            <person name="Gustafson E.A."/>
            <person name="Haerty W."/>
            <person name="Hahn M.W."/>
            <person name="Halligan D.L."/>
            <person name="Halpern A.L."/>
            <person name="Halter G.M."/>
            <person name="Han M.V."/>
            <person name="Heger A."/>
            <person name="Hillier L."/>
            <person name="Hinrichs A.S."/>
            <person name="Holmes I."/>
            <person name="Hoskins R.A."/>
            <person name="Hubisz M.J."/>
            <person name="Hultmark D."/>
            <person name="Huntley M.A."/>
            <person name="Jaffe D.B."/>
            <person name="Jagadeeshan S."/>
            <person name="Jeck W.R."/>
            <person name="Johnson J."/>
            <person name="Jones C.D."/>
            <person name="Jordan W.C."/>
            <person name="Karpen G.H."/>
            <person name="Kataoka E."/>
            <person name="Keightley P.D."/>
            <person name="Kheradpour P."/>
            <person name="Kirkness E.F."/>
            <person name="Koerich L.B."/>
            <person name="Kristiansen K."/>
            <person name="Kudrna D."/>
            <person name="Kulathinal R.J."/>
            <person name="Kumar S."/>
            <person name="Kwok R."/>
            <person name="Lander E."/>
            <person name="Langley C.H."/>
            <person name="Lapoint R."/>
            <person name="Lazzaro B.P."/>
            <person name="Lee S.J."/>
            <person name="Levesque L."/>
            <person name="Li R."/>
            <person name="Lin C.F."/>
            <person name="Lin M.F."/>
            <person name="Lindblad-Toh K."/>
            <person name="Llopart A."/>
            <person name="Long M."/>
            <person name="Low L."/>
            <person name="Lozovsky E."/>
            <person name="Lu J."/>
            <person name="Luo M."/>
            <person name="Machado C.A."/>
            <person name="Makalowski W."/>
            <person name="Marzo M."/>
            <person name="Matsuda M."/>
            <person name="Matzkin L."/>
            <person name="McAllister B."/>
            <person name="McBride C.S."/>
            <person name="McKernan B."/>
            <person name="McKernan K."/>
            <person name="Mendez-Lago M."/>
            <person name="Minx P."/>
            <person name="Mollenhauer M.U."/>
            <person name="Montooth K."/>
            <person name="Mount S.M."/>
            <person name="Mu X."/>
            <person name="Myers E."/>
            <person name="Negre B."/>
            <person name="Newfeld S."/>
            <person name="Nielsen R."/>
            <person name="Noor M.A."/>
            <person name="O'Grady P."/>
            <person name="Pachter L."/>
            <person name="Papaceit M."/>
            <person name="Parisi M.J."/>
            <person name="Parisi M."/>
            <person name="Parts L."/>
            <person name="Pedersen J.S."/>
            <person name="Pesole G."/>
            <person name="Phillippy A.M."/>
            <person name="Ponting C.P."/>
            <person name="Pop M."/>
            <person name="Porcelli D."/>
            <person name="Powell J.R."/>
            <person name="Prohaska S."/>
            <person name="Pruitt K."/>
            <person name="Puig M."/>
            <person name="Quesneville H."/>
            <person name="Ram K.R."/>
            <person name="Rand D."/>
            <person name="Rasmussen M.D."/>
            <person name="Reed L.K."/>
            <person name="Reenan R."/>
            <person name="Reily A."/>
            <person name="Remington K.A."/>
            <person name="Rieger T.T."/>
            <person name="Ritchie M.G."/>
            <person name="Robin C."/>
            <person name="Rogers Y.H."/>
            <person name="Rohde C."/>
            <person name="Rozas J."/>
            <person name="Rubenfield M.J."/>
            <person name="Ruiz A."/>
            <person name="Russo S."/>
            <person name="Salzberg S.L."/>
            <person name="Sanchez-Gracia A."/>
            <person name="Saranga D.J."/>
            <person name="Sato H."/>
            <person name="Schaeffer S.W."/>
            <person name="Schatz M.C."/>
            <person name="Schlenke T."/>
            <person name="Schwartz R."/>
            <person name="Segarra C."/>
            <person name="Singh R.S."/>
            <person name="Sirot L."/>
            <person name="Sirota M."/>
            <person name="Sisneros N.B."/>
            <person name="Smith C.D."/>
            <person name="Smith T.F."/>
            <person name="Spieth J."/>
            <person name="Stage D.E."/>
            <person name="Stark A."/>
            <person name="Stephan W."/>
            <person name="Strausberg R.L."/>
            <person name="Strempel S."/>
            <person name="Sturgill D."/>
            <person name="Sutton G."/>
            <person name="Sutton G.G."/>
            <person name="Tao W."/>
            <person name="Teichmann S."/>
            <person name="Tobari Y.N."/>
            <person name="Tomimura Y."/>
            <person name="Tsolas J.M."/>
            <person name="Valente V.L."/>
            <person name="Venter E."/>
            <person name="Venter J.C."/>
            <person name="Vicario S."/>
            <person name="Vieira F.G."/>
            <person name="Vilella A.J."/>
            <person name="Villasante A."/>
            <person name="Walenz B."/>
            <person name="Wang J."/>
            <person name="Wasserman M."/>
            <person name="Watts T."/>
            <person name="Wilson D."/>
            <person name="Wilson R.K."/>
            <person name="Wing R.A."/>
            <person name="Wolfner M.F."/>
            <person name="Wong A."/>
            <person name="Wong G.K."/>
            <person name="Wu C.I."/>
            <person name="Wu G."/>
            <person name="Yamamoto D."/>
            <person name="Yang H.P."/>
            <person name="Yang S.P."/>
            <person name="Yorke J.A."/>
            <person name="Yoshida K."/>
            <person name="Zdobnov E."/>
            <person name="Zhang P."/>
            <person name="Zhang Y."/>
            <person name="Zimin A.V."/>
            <person name="Baldwin J."/>
            <person name="Abdouelleil A."/>
            <person name="Abdulkadir J."/>
            <person name="Abebe A."/>
            <person name="Abera B."/>
            <person name="Abreu J."/>
            <person name="Acer S.C."/>
            <person name="Aftuck L."/>
            <person name="Alexander A."/>
            <person name="An P."/>
            <person name="Anderson E."/>
            <person name="Anderson S."/>
            <person name="Arachi H."/>
            <person name="Azer M."/>
            <person name="Bachantsang P."/>
            <person name="Barry A."/>
            <person name="Bayul T."/>
            <person name="Berlin A."/>
            <person name="Bessette D."/>
            <person name="Bloom T."/>
            <person name="Blye J."/>
            <person name="Boguslavskiy L."/>
            <person name="Bonnet C."/>
            <person name="Boukhgalter B."/>
            <person name="Bourzgui I."/>
            <person name="Brown A."/>
            <person name="Cahill P."/>
            <person name="Channer S."/>
            <person name="Cheshatsang Y."/>
            <person name="Chuda L."/>
            <person name="Citroen M."/>
            <person name="Collymore A."/>
            <person name="Cooke P."/>
            <person name="Costello M."/>
            <person name="D'Aco K."/>
            <person name="Daza R."/>
            <person name="De Haan G."/>
            <person name="DeGray S."/>
            <person name="DeMaso C."/>
            <person name="Dhargay N."/>
            <person name="Dooley K."/>
            <person name="Dooley E."/>
            <person name="Doricent M."/>
            <person name="Dorje P."/>
            <person name="Dorjee K."/>
            <person name="Dupes A."/>
            <person name="Elong R."/>
            <person name="Falk J."/>
            <person name="Farina A."/>
            <person name="Faro S."/>
            <person name="Ferguson D."/>
            <person name="Fisher S."/>
            <person name="Foley C.D."/>
            <person name="Franke A."/>
            <person name="Friedrich D."/>
            <person name="Gadbois L."/>
            <person name="Gearin G."/>
            <person name="Gearin C.R."/>
            <person name="Giannoukos G."/>
            <person name="Goode T."/>
            <person name="Graham J."/>
            <person name="Grandbois E."/>
            <person name="Grewal S."/>
            <person name="Gyaltsen K."/>
            <person name="Hafez N."/>
            <person name="Hagos B."/>
            <person name="Hall J."/>
            <person name="Henson C."/>
            <person name="Hollinger A."/>
            <person name="Honan T."/>
            <person name="Huard M.D."/>
            <person name="Hughes L."/>
            <person name="Hurhula B."/>
            <person name="Husby M.E."/>
            <person name="Kamat A."/>
            <person name="Kanga B."/>
            <person name="Kashin S."/>
            <person name="Khazanovich D."/>
            <person name="Kisner P."/>
            <person name="Lance K."/>
            <person name="Lara M."/>
            <person name="Lee W."/>
            <person name="Lennon N."/>
            <person name="Letendre F."/>
            <person name="LeVine R."/>
            <person name="Lipovsky A."/>
            <person name="Liu X."/>
            <person name="Liu J."/>
            <person name="Liu S."/>
            <person name="Lokyitsang T."/>
            <person name="Lokyitsang Y."/>
            <person name="Lubonja R."/>
            <person name="Lui A."/>
            <person name="MacDonald P."/>
            <person name="Magnisalis V."/>
            <person name="Maru K."/>
            <person name="Matthews C."/>
            <person name="McCusker W."/>
            <person name="McDonough S."/>
            <person name="Mehta T."/>
            <person name="Meldrim J."/>
            <person name="Meneus L."/>
            <person name="Mihai O."/>
            <person name="Mihalev A."/>
            <person name="Mihova T."/>
            <person name="Mittelman R."/>
            <person name="Mlenga V."/>
            <person name="Montmayeur A."/>
            <person name="Mulrain L."/>
            <person name="Navidi A."/>
            <person name="Naylor J."/>
            <person name="Negash T."/>
            <person name="Nguyen T."/>
            <person name="Nguyen N."/>
            <person name="Nicol R."/>
            <person name="Norbu C."/>
            <person name="Norbu N."/>
            <person name="Novod N."/>
            <person name="O'Neill B."/>
            <person name="Osman S."/>
            <person name="Markiewicz E."/>
            <person name="Oyono O.L."/>
            <person name="Patti C."/>
            <person name="Phunkhang P."/>
            <person name="Pierre F."/>
            <person name="Priest M."/>
            <person name="Raghuraman S."/>
            <person name="Rege F."/>
            <person name="Reyes R."/>
            <person name="Rise C."/>
            <person name="Rogov P."/>
            <person name="Ross K."/>
            <person name="Ryan E."/>
            <person name="Settipalli S."/>
            <person name="Shea T."/>
            <person name="Sherpa N."/>
            <person name="Shi L."/>
            <person name="Shih D."/>
            <person name="Sparrow T."/>
            <person name="Spaulding J."/>
            <person name="Stalker J."/>
            <person name="Stange-Thomann N."/>
            <person name="Stavropoulos S."/>
            <person name="Stone C."/>
            <person name="Strader C."/>
            <person name="Tesfaye S."/>
            <person name="Thomson T."/>
            <person name="Thoulutsang Y."/>
            <person name="Thoulutsang D."/>
            <person name="Topham K."/>
            <person name="Topping I."/>
            <person name="Tsamla T."/>
            <person name="Vassiliev H."/>
            <person name="Vo A."/>
            <person name="Wangchuk T."/>
            <person name="Wangdi T."/>
            <person name="Weiand M."/>
            <person name="Wilkinson J."/>
            <person name="Wilson A."/>
            <person name="Yadav S."/>
            <person name="Young G."/>
            <person name="Yu Q."/>
            <person name="Zembek L."/>
            <person name="Zhong D."/>
            <person name="Zimmer A."/>
            <person name="Zwirko Z."/>
            <person name="Jaffe D.B."/>
            <person name="Alvarez P."/>
            <person name="Brockman W."/>
            <person name="Butler J."/>
            <person name="Chin C."/>
            <person name="Gnerre S."/>
            <person name="Grabherr M."/>
            <person name="Kleber M."/>
            <person name="Mauceli E."/>
            <person name="MacCallum I."/>
        </authorList>
    </citation>
    <scope>NUCLEOTIDE SEQUENCE [LARGE SCALE GENOMIC DNA]</scope>
    <source>
        <strain evidence="11">Tucson 14030-0811.24</strain>
    </source>
</reference>
<dbReference type="InterPro" id="IPR009057">
    <property type="entry name" value="Homeodomain-like_sf"/>
</dbReference>
<evidence type="ECO:0000256" key="8">
    <source>
        <dbReference type="SAM" id="MobiDB-lite"/>
    </source>
</evidence>
<organism evidence="10 11">
    <name type="scientific">Drosophila willistoni</name>
    <name type="common">Fruit fly</name>
    <dbReference type="NCBI Taxonomy" id="7260"/>
    <lineage>
        <taxon>Eukaryota</taxon>
        <taxon>Metazoa</taxon>
        <taxon>Ecdysozoa</taxon>
        <taxon>Arthropoda</taxon>
        <taxon>Hexapoda</taxon>
        <taxon>Insecta</taxon>
        <taxon>Pterygota</taxon>
        <taxon>Neoptera</taxon>
        <taxon>Endopterygota</taxon>
        <taxon>Diptera</taxon>
        <taxon>Brachycera</taxon>
        <taxon>Muscomorpha</taxon>
        <taxon>Ephydroidea</taxon>
        <taxon>Drosophilidae</taxon>
        <taxon>Drosophila</taxon>
        <taxon>Sophophora</taxon>
    </lineage>
</organism>
<name>B4MS43_DROWI</name>
<protein>
    <recommendedName>
        <fullName evidence="9">HTH psq-type domain-containing protein</fullName>
    </recommendedName>
</protein>